<dbReference type="InterPro" id="IPR046348">
    <property type="entry name" value="SIS_dom_sf"/>
</dbReference>
<organism evidence="2 3">
    <name type="scientific">Acidianus brierleyi</name>
    <dbReference type="NCBI Taxonomy" id="41673"/>
    <lineage>
        <taxon>Archaea</taxon>
        <taxon>Thermoproteota</taxon>
        <taxon>Thermoprotei</taxon>
        <taxon>Sulfolobales</taxon>
        <taxon>Sulfolobaceae</taxon>
        <taxon>Acidianus</taxon>
    </lineage>
</organism>
<dbReference type="AlphaFoldDB" id="A0A2U9IBH7"/>
<dbReference type="Pfam" id="PF01380">
    <property type="entry name" value="SIS"/>
    <property type="match status" value="1"/>
</dbReference>
<proteinExistence type="predicted"/>
<dbReference type="GO" id="GO:1901135">
    <property type="term" value="P:carbohydrate derivative metabolic process"/>
    <property type="evidence" value="ECO:0007669"/>
    <property type="project" value="InterPro"/>
</dbReference>
<dbReference type="OrthoDB" id="34358at2157"/>
<dbReference type="KEGG" id="abri:DFR85_00885"/>
<dbReference type="InterPro" id="IPR001347">
    <property type="entry name" value="SIS_dom"/>
</dbReference>
<dbReference type="SUPFAM" id="SSF53697">
    <property type="entry name" value="SIS domain"/>
    <property type="match status" value="1"/>
</dbReference>
<sequence length="279" mass="31603">MSDKIDYIKIINEELNTQYKIKADINLDSAYVTGAGDSFAASLVIEGKTNGRFRAIDPYDALTYNELDKPLIIVSVSGKPISNIKLAKKFSKKVKIITITANENTELAKLSDLIIKIPYSSKYQLPGTLSFLMSLSALYSIANIEEDKGTDDPFPLCNPFFIGKGENFGIAFYAYLKIAEIFGQKSNYERLEQFCHSPIFSSKNGNVIILSSNDKRERKLYSLIDFTNVYATKCEGAFCNTRTIIRSVLNEMQKKNWNKIYFLEDKKILDVSSKMIYNE</sequence>
<dbReference type="Gene3D" id="3.40.50.10490">
    <property type="entry name" value="Glucose-6-phosphate isomerase like protein, domain 1"/>
    <property type="match status" value="2"/>
</dbReference>
<dbReference type="RefSeq" id="WP_110269260.1">
    <property type="nucleotide sequence ID" value="NZ_CP029289.2"/>
</dbReference>
<dbReference type="PROSITE" id="PS51464">
    <property type="entry name" value="SIS"/>
    <property type="match status" value="1"/>
</dbReference>
<dbReference type="EMBL" id="CP029289">
    <property type="protein sequence ID" value="AWR93376.1"/>
    <property type="molecule type" value="Genomic_DNA"/>
</dbReference>
<protein>
    <submittedName>
        <fullName evidence="2">Sugar isomerase</fullName>
    </submittedName>
</protein>
<dbReference type="GO" id="GO:0097367">
    <property type="term" value="F:carbohydrate derivative binding"/>
    <property type="evidence" value="ECO:0007669"/>
    <property type="project" value="InterPro"/>
</dbReference>
<evidence type="ECO:0000313" key="3">
    <source>
        <dbReference type="Proteomes" id="UP000248044"/>
    </source>
</evidence>
<keyword evidence="2" id="KW-0413">Isomerase</keyword>
<dbReference type="Proteomes" id="UP000248044">
    <property type="component" value="Chromosome"/>
</dbReference>
<evidence type="ECO:0000313" key="2">
    <source>
        <dbReference type="EMBL" id="AWR93376.1"/>
    </source>
</evidence>
<accession>A0A2U9IBH7</accession>
<dbReference type="GeneID" id="36830667"/>
<feature type="domain" description="SIS" evidence="1">
    <location>
        <begin position="17"/>
        <end position="148"/>
    </location>
</feature>
<reference evidence="2 3" key="1">
    <citation type="submission" date="2018-05" db="EMBL/GenBank/DDBJ databases">
        <title>Complete Genome Sequences of Extremely Thermoacidophilic, Metal-Mobilizing Type-Strain Members of the Archaeal Family Sulfolobaceae: Acidianus brierleyi DSM-1651T, Acidianus sulfidivorans DSM-18786T, Metallosphaera hakonensis DSM-7519T, and Metallosphaera prunae DSM-10039T.</title>
        <authorList>
            <person name="Counts J.A."/>
            <person name="Kelly R.M."/>
        </authorList>
    </citation>
    <scope>NUCLEOTIDE SEQUENCE [LARGE SCALE GENOMIC DNA]</scope>
    <source>
        <strain evidence="2 3">DSM 1651</strain>
    </source>
</reference>
<keyword evidence="3" id="KW-1185">Reference proteome</keyword>
<gene>
    <name evidence="2" type="ORF">DFR85_00885</name>
</gene>
<evidence type="ECO:0000259" key="1">
    <source>
        <dbReference type="PROSITE" id="PS51464"/>
    </source>
</evidence>
<dbReference type="GO" id="GO:0016853">
    <property type="term" value="F:isomerase activity"/>
    <property type="evidence" value="ECO:0007669"/>
    <property type="project" value="UniProtKB-KW"/>
</dbReference>
<name>A0A2U9IBH7_9CREN</name>